<dbReference type="InterPro" id="IPR039426">
    <property type="entry name" value="TonB-dep_rcpt-like"/>
</dbReference>
<keyword evidence="2" id="KW-0813">Transport</keyword>
<name>A0A382UJR4_9ZZZZ</name>
<dbReference type="PANTHER" id="PTHR32552:SF81">
    <property type="entry name" value="TONB-DEPENDENT OUTER MEMBRANE RECEPTOR"/>
    <property type="match status" value="1"/>
</dbReference>
<protein>
    <recommendedName>
        <fullName evidence="10">TonB-dependent receptor plug domain-containing protein</fullName>
    </recommendedName>
</protein>
<dbReference type="Pfam" id="PF07715">
    <property type="entry name" value="Plug"/>
    <property type="match status" value="1"/>
</dbReference>
<evidence type="ECO:0000256" key="2">
    <source>
        <dbReference type="ARBA" id="ARBA00022448"/>
    </source>
</evidence>
<evidence type="ECO:0000256" key="4">
    <source>
        <dbReference type="ARBA" id="ARBA00022692"/>
    </source>
</evidence>
<dbReference type="InterPro" id="IPR036942">
    <property type="entry name" value="Beta-barrel_TonB_sf"/>
</dbReference>
<reference evidence="11" key="1">
    <citation type="submission" date="2018-05" db="EMBL/GenBank/DDBJ databases">
        <authorList>
            <person name="Lanie J.A."/>
            <person name="Ng W.-L."/>
            <person name="Kazmierczak K.M."/>
            <person name="Andrzejewski T.M."/>
            <person name="Davidsen T.M."/>
            <person name="Wayne K.J."/>
            <person name="Tettelin H."/>
            <person name="Glass J.I."/>
            <person name="Rusch D."/>
            <person name="Podicherti R."/>
            <person name="Tsui H.-C.T."/>
            <person name="Winkler M.E."/>
        </authorList>
    </citation>
    <scope>NUCLEOTIDE SEQUENCE</scope>
</reference>
<dbReference type="EMBL" id="UINC01144785">
    <property type="protein sequence ID" value="SVD34514.1"/>
    <property type="molecule type" value="Genomic_DNA"/>
</dbReference>
<dbReference type="InterPro" id="IPR012910">
    <property type="entry name" value="Plug_dom"/>
</dbReference>
<feature type="domain" description="TonB-dependent receptor plug" evidence="10">
    <location>
        <begin position="51"/>
        <end position="159"/>
    </location>
</feature>
<accession>A0A382UJR4</accession>
<feature type="non-terminal residue" evidence="11">
    <location>
        <position position="174"/>
    </location>
</feature>
<keyword evidence="8" id="KW-0472">Membrane</keyword>
<organism evidence="11">
    <name type="scientific">marine metagenome</name>
    <dbReference type="NCBI Taxonomy" id="408172"/>
    <lineage>
        <taxon>unclassified sequences</taxon>
        <taxon>metagenomes</taxon>
        <taxon>ecological metagenomes</taxon>
    </lineage>
</organism>
<dbReference type="GO" id="GO:0009279">
    <property type="term" value="C:cell outer membrane"/>
    <property type="evidence" value="ECO:0007669"/>
    <property type="project" value="UniProtKB-SubCell"/>
</dbReference>
<proteinExistence type="predicted"/>
<evidence type="ECO:0000256" key="1">
    <source>
        <dbReference type="ARBA" id="ARBA00004571"/>
    </source>
</evidence>
<evidence type="ECO:0000256" key="8">
    <source>
        <dbReference type="ARBA" id="ARBA00023136"/>
    </source>
</evidence>
<gene>
    <name evidence="11" type="ORF">METZ01_LOCUS387368</name>
</gene>
<dbReference type="AlphaFoldDB" id="A0A382UJR4"/>
<dbReference type="GO" id="GO:0006826">
    <property type="term" value="P:iron ion transport"/>
    <property type="evidence" value="ECO:0007669"/>
    <property type="project" value="UniProtKB-KW"/>
</dbReference>
<dbReference type="PROSITE" id="PS52016">
    <property type="entry name" value="TONB_DEPENDENT_REC_3"/>
    <property type="match status" value="1"/>
</dbReference>
<evidence type="ECO:0000256" key="5">
    <source>
        <dbReference type="ARBA" id="ARBA00023004"/>
    </source>
</evidence>
<evidence type="ECO:0000313" key="11">
    <source>
        <dbReference type="EMBL" id="SVD34514.1"/>
    </source>
</evidence>
<keyword evidence="9" id="KW-0998">Cell outer membrane</keyword>
<evidence type="ECO:0000256" key="6">
    <source>
        <dbReference type="ARBA" id="ARBA00023065"/>
    </source>
</evidence>
<keyword evidence="7" id="KW-0798">TonB box</keyword>
<keyword evidence="3" id="KW-0410">Iron transport</keyword>
<keyword evidence="6" id="KW-0406">Ion transport</keyword>
<keyword evidence="4" id="KW-0812">Transmembrane</keyword>
<sequence length="174" mass="18784">MRKFVFNALVVSAYVAGVYIFSGTTVVNNVNAQELTIEEITVTARKREESLADAPYTITALTAGQIERAGINQLQDVVSYTPGFFFSDNNVGANQRSHKRLIFRGMNPRTDIPTRAASSMFIDGAATVGSEIGGMENVERIEVLKGPQGAHFGRSTYTGAINVVTKDPGDEFSG</sequence>
<comment type="subcellular location">
    <subcellularLocation>
        <location evidence="1">Cell outer membrane</location>
        <topology evidence="1">Multi-pass membrane protein</topology>
    </subcellularLocation>
</comment>
<keyword evidence="5" id="KW-0408">Iron</keyword>
<evidence type="ECO:0000259" key="10">
    <source>
        <dbReference type="Pfam" id="PF07715"/>
    </source>
</evidence>
<dbReference type="Gene3D" id="2.40.170.20">
    <property type="entry name" value="TonB-dependent receptor, beta-barrel domain"/>
    <property type="match status" value="1"/>
</dbReference>
<evidence type="ECO:0000256" key="3">
    <source>
        <dbReference type="ARBA" id="ARBA00022496"/>
    </source>
</evidence>
<evidence type="ECO:0000256" key="9">
    <source>
        <dbReference type="ARBA" id="ARBA00023237"/>
    </source>
</evidence>
<evidence type="ECO:0000256" key="7">
    <source>
        <dbReference type="ARBA" id="ARBA00023077"/>
    </source>
</evidence>
<dbReference type="PANTHER" id="PTHR32552">
    <property type="entry name" value="FERRICHROME IRON RECEPTOR-RELATED"/>
    <property type="match status" value="1"/>
</dbReference>
<dbReference type="SUPFAM" id="SSF56935">
    <property type="entry name" value="Porins"/>
    <property type="match status" value="1"/>
</dbReference>